<dbReference type="PANTHER" id="PTHR30204">
    <property type="entry name" value="REDOX-CYCLING DRUG-SENSING TRANSCRIPTIONAL ACTIVATOR SOXR"/>
    <property type="match status" value="1"/>
</dbReference>
<feature type="domain" description="HTH merR-type" evidence="5">
    <location>
        <begin position="1"/>
        <end position="69"/>
    </location>
</feature>
<dbReference type="PROSITE" id="PS50937">
    <property type="entry name" value="HTH_MERR_2"/>
    <property type="match status" value="1"/>
</dbReference>
<protein>
    <submittedName>
        <fullName evidence="6">MerR family transcriptional regulator</fullName>
    </submittedName>
</protein>
<dbReference type="Pfam" id="PF13411">
    <property type="entry name" value="MerR_1"/>
    <property type="match status" value="1"/>
</dbReference>
<name>A0A7C9NAK5_9BACT</name>
<gene>
    <name evidence="6" type="ORF">D1639_04190</name>
</gene>
<dbReference type="InterPro" id="IPR009061">
    <property type="entry name" value="DNA-bd_dom_put_sf"/>
</dbReference>
<reference evidence="6" key="1">
    <citation type="submission" date="2018-08" db="EMBL/GenBank/DDBJ databases">
        <title>Murine metabolic-syndrome-specific gut microbial biobank.</title>
        <authorList>
            <person name="Liu C."/>
        </authorList>
    </citation>
    <scope>NUCLEOTIDE SEQUENCE [LARGE SCALE GENOMIC DNA]</scope>
    <source>
        <strain evidence="6">Z82</strain>
    </source>
</reference>
<sequence length="266" mass="29426">MRSKETAKLAGVSVRTLRHYHSLGLMPEPERSANGYRDYSPADLARLLRIKRLASLGFSLSQVGSLLEDIDDESSQAGCALQGRTSQSALDELDRELELQIKALERQRKIVAQLKSEGLSPDVPVRFGRLLQRLQRFESVSLASGDERMALLLAGHLYTDSEMSELERVVDALEDESVASRLAEVDRRCMALAPDASKEERDAVVEDALSVLRPLLERFDAANWSGEQTERDRLLDEAANEGLNAAQRDVTGRIEEAIAALLLTAP</sequence>
<dbReference type="EMBL" id="QWKH01000019">
    <property type="protein sequence ID" value="NBI34243.1"/>
    <property type="molecule type" value="Genomic_DNA"/>
</dbReference>
<dbReference type="SMART" id="SM00422">
    <property type="entry name" value="HTH_MERR"/>
    <property type="match status" value="1"/>
</dbReference>
<dbReference type="PANTHER" id="PTHR30204:SF69">
    <property type="entry name" value="MERR-FAMILY TRANSCRIPTIONAL REGULATOR"/>
    <property type="match status" value="1"/>
</dbReference>
<organism evidence="6">
    <name type="scientific">Muribaculaceae bacterium Z82</name>
    <dbReference type="NCBI Taxonomy" id="2304548"/>
    <lineage>
        <taxon>Bacteria</taxon>
        <taxon>Pseudomonadati</taxon>
        <taxon>Bacteroidota</taxon>
        <taxon>Bacteroidia</taxon>
        <taxon>Bacteroidales</taxon>
        <taxon>Muribaculaceae</taxon>
    </lineage>
</organism>
<dbReference type="GO" id="GO:0003700">
    <property type="term" value="F:DNA-binding transcription factor activity"/>
    <property type="evidence" value="ECO:0007669"/>
    <property type="project" value="InterPro"/>
</dbReference>
<comment type="caution">
    <text evidence="6">The sequence shown here is derived from an EMBL/GenBank/DDBJ whole genome shotgun (WGS) entry which is preliminary data.</text>
</comment>
<proteinExistence type="predicted"/>
<keyword evidence="2" id="KW-0805">Transcription regulation</keyword>
<keyword evidence="1" id="KW-0678">Repressor</keyword>
<accession>A0A7C9NAK5</accession>
<evidence type="ECO:0000256" key="1">
    <source>
        <dbReference type="ARBA" id="ARBA00022491"/>
    </source>
</evidence>
<evidence type="ECO:0000256" key="4">
    <source>
        <dbReference type="ARBA" id="ARBA00023163"/>
    </source>
</evidence>
<dbReference type="GO" id="GO:0003677">
    <property type="term" value="F:DNA binding"/>
    <property type="evidence" value="ECO:0007669"/>
    <property type="project" value="UniProtKB-KW"/>
</dbReference>
<dbReference type="InterPro" id="IPR047057">
    <property type="entry name" value="MerR_fam"/>
</dbReference>
<evidence type="ECO:0000256" key="2">
    <source>
        <dbReference type="ARBA" id="ARBA00023015"/>
    </source>
</evidence>
<evidence type="ECO:0000259" key="5">
    <source>
        <dbReference type="PROSITE" id="PS50937"/>
    </source>
</evidence>
<evidence type="ECO:0000256" key="3">
    <source>
        <dbReference type="ARBA" id="ARBA00023125"/>
    </source>
</evidence>
<keyword evidence="3" id="KW-0238">DNA-binding</keyword>
<evidence type="ECO:0000313" key="6">
    <source>
        <dbReference type="EMBL" id="NBI34243.1"/>
    </source>
</evidence>
<dbReference type="InterPro" id="IPR000551">
    <property type="entry name" value="MerR-type_HTH_dom"/>
</dbReference>
<dbReference type="CDD" id="cd00592">
    <property type="entry name" value="HTH_MerR-like"/>
    <property type="match status" value="1"/>
</dbReference>
<dbReference type="AlphaFoldDB" id="A0A7C9NAK5"/>
<keyword evidence="4" id="KW-0804">Transcription</keyword>
<dbReference type="PRINTS" id="PR00040">
    <property type="entry name" value="HTHMERR"/>
</dbReference>
<dbReference type="Gene3D" id="1.10.1660.10">
    <property type="match status" value="1"/>
</dbReference>
<dbReference type="SUPFAM" id="SSF46955">
    <property type="entry name" value="Putative DNA-binding domain"/>
    <property type="match status" value="1"/>
</dbReference>